<sequence>MELVIDLDKIKDASKREWLINSLKLMRIGFDTQEKRQTLDEYNEDLERGYAQVQRGEFTTVEDLKIEAAKW</sequence>
<evidence type="ECO:0000313" key="2">
    <source>
        <dbReference type="Proteomes" id="UP000189739"/>
    </source>
</evidence>
<gene>
    <name evidence="1" type="ORF">BC343_01935</name>
</gene>
<dbReference type="STRING" id="1792845.BC343_01935"/>
<protein>
    <submittedName>
        <fullName evidence="1">Uncharacterized protein</fullName>
    </submittedName>
</protein>
<organism evidence="1 2">
    <name type="scientific">Mucilaginibacter pedocola</name>
    <dbReference type="NCBI Taxonomy" id="1792845"/>
    <lineage>
        <taxon>Bacteria</taxon>
        <taxon>Pseudomonadati</taxon>
        <taxon>Bacteroidota</taxon>
        <taxon>Sphingobacteriia</taxon>
        <taxon>Sphingobacteriales</taxon>
        <taxon>Sphingobacteriaceae</taxon>
        <taxon>Mucilaginibacter</taxon>
    </lineage>
</organism>
<dbReference type="EMBL" id="MBTF01000001">
    <property type="protein sequence ID" value="OOQ62292.1"/>
    <property type="molecule type" value="Genomic_DNA"/>
</dbReference>
<keyword evidence="2" id="KW-1185">Reference proteome</keyword>
<proteinExistence type="predicted"/>
<name>A0A1S9PMV5_9SPHI</name>
<evidence type="ECO:0000313" key="1">
    <source>
        <dbReference type="EMBL" id="OOQ62292.1"/>
    </source>
</evidence>
<comment type="caution">
    <text evidence="1">The sequence shown here is derived from an EMBL/GenBank/DDBJ whole genome shotgun (WGS) entry which is preliminary data.</text>
</comment>
<dbReference type="OrthoDB" id="798395at2"/>
<reference evidence="1 2" key="1">
    <citation type="submission" date="2016-07" db="EMBL/GenBank/DDBJ databases">
        <title>Genomic analysis of zinc-resistant bacterium Mucilaginibacter pedocola TBZ30.</title>
        <authorList>
            <person name="Huang J."/>
            <person name="Tang J."/>
        </authorList>
    </citation>
    <scope>NUCLEOTIDE SEQUENCE [LARGE SCALE GENOMIC DNA]</scope>
    <source>
        <strain evidence="1 2">TBZ30</strain>
    </source>
</reference>
<accession>A0A1S9PMV5</accession>
<dbReference type="Proteomes" id="UP000189739">
    <property type="component" value="Unassembled WGS sequence"/>
</dbReference>
<dbReference type="AlphaFoldDB" id="A0A1S9PMV5"/>